<protein>
    <submittedName>
        <fullName evidence="1">Uncharacterized protein</fullName>
    </submittedName>
</protein>
<dbReference type="Proteomes" id="UP000642673">
    <property type="component" value="Unassembled WGS sequence"/>
</dbReference>
<proteinExistence type="predicted"/>
<sequence>MVMQCIDESKCSSNYFERLAVTEQRIADHALFAAPVKVSDNRSPSGISTIQAEALPPDVAATVVPSAIEADRDTDILARVLRREEDQRHELLRRLHHLGDFTSGRDESGG</sequence>
<evidence type="ECO:0000313" key="1">
    <source>
        <dbReference type="EMBL" id="GHB67960.1"/>
    </source>
</evidence>
<dbReference type="EMBL" id="BMVP01000008">
    <property type="protein sequence ID" value="GHB67960.1"/>
    <property type="molecule type" value="Genomic_DNA"/>
</dbReference>
<evidence type="ECO:0000313" key="2">
    <source>
        <dbReference type="Proteomes" id="UP000642673"/>
    </source>
</evidence>
<comment type="caution">
    <text evidence="1">The sequence shown here is derived from an EMBL/GenBank/DDBJ whole genome shotgun (WGS) entry which is preliminary data.</text>
</comment>
<reference evidence="2" key="1">
    <citation type="journal article" date="2019" name="Int. J. Syst. Evol. Microbiol.">
        <title>The Global Catalogue of Microorganisms (GCM) 10K type strain sequencing project: providing services to taxonomists for standard genome sequencing and annotation.</title>
        <authorList>
            <consortium name="The Broad Institute Genomics Platform"/>
            <consortium name="The Broad Institute Genome Sequencing Center for Infectious Disease"/>
            <person name="Wu L."/>
            <person name="Ma J."/>
        </authorList>
    </citation>
    <scope>NUCLEOTIDE SEQUENCE [LARGE SCALE GENOMIC DNA]</scope>
    <source>
        <strain evidence="2">JCM 4738</strain>
    </source>
</reference>
<gene>
    <name evidence="1" type="ORF">GCM10010347_42600</name>
</gene>
<name>A0ABQ3EW74_9ACTN</name>
<organism evidence="1 2">
    <name type="scientific">Streptomyces cirratus</name>
    <dbReference type="NCBI Taxonomy" id="68187"/>
    <lineage>
        <taxon>Bacteria</taxon>
        <taxon>Bacillati</taxon>
        <taxon>Actinomycetota</taxon>
        <taxon>Actinomycetes</taxon>
        <taxon>Kitasatosporales</taxon>
        <taxon>Streptomycetaceae</taxon>
        <taxon>Streptomyces</taxon>
    </lineage>
</organism>
<accession>A0ABQ3EW74</accession>
<keyword evidence="2" id="KW-1185">Reference proteome</keyword>